<dbReference type="EMBL" id="GGEC01079774">
    <property type="protein sequence ID" value="MBX60258.1"/>
    <property type="molecule type" value="Transcribed_RNA"/>
</dbReference>
<proteinExistence type="predicted"/>
<evidence type="ECO:0000256" key="1">
    <source>
        <dbReference type="SAM" id="Phobius"/>
    </source>
</evidence>
<reference evidence="2" key="1">
    <citation type="submission" date="2018-02" db="EMBL/GenBank/DDBJ databases">
        <title>Rhizophora mucronata_Transcriptome.</title>
        <authorList>
            <person name="Meera S.P."/>
            <person name="Sreeshan A."/>
            <person name="Augustine A."/>
        </authorList>
    </citation>
    <scope>NUCLEOTIDE SEQUENCE</scope>
    <source>
        <tissue evidence="2">Leaf</tissue>
    </source>
</reference>
<evidence type="ECO:0000313" key="2">
    <source>
        <dbReference type="EMBL" id="MBX60258.1"/>
    </source>
</evidence>
<feature type="transmembrane region" description="Helical" evidence="1">
    <location>
        <begin position="12"/>
        <end position="32"/>
    </location>
</feature>
<accession>A0A2P2PZW8</accession>
<organism evidence="2">
    <name type="scientific">Rhizophora mucronata</name>
    <name type="common">Asiatic mangrove</name>
    <dbReference type="NCBI Taxonomy" id="61149"/>
    <lineage>
        <taxon>Eukaryota</taxon>
        <taxon>Viridiplantae</taxon>
        <taxon>Streptophyta</taxon>
        <taxon>Embryophyta</taxon>
        <taxon>Tracheophyta</taxon>
        <taxon>Spermatophyta</taxon>
        <taxon>Magnoliopsida</taxon>
        <taxon>eudicotyledons</taxon>
        <taxon>Gunneridae</taxon>
        <taxon>Pentapetalae</taxon>
        <taxon>rosids</taxon>
        <taxon>fabids</taxon>
        <taxon>Malpighiales</taxon>
        <taxon>Rhizophoraceae</taxon>
        <taxon>Rhizophora</taxon>
    </lineage>
</organism>
<protein>
    <submittedName>
        <fullName evidence="2">Uncharacterized protein</fullName>
    </submittedName>
</protein>
<keyword evidence="1" id="KW-0812">Transmembrane</keyword>
<name>A0A2P2PZW8_RHIMU</name>
<sequence length="47" mass="5467">MHMLFRHSAILYVNFSFCLFTIFKPQICYILGDSAHTNLGNEILSFI</sequence>
<keyword evidence="1" id="KW-0472">Membrane</keyword>
<keyword evidence="1" id="KW-1133">Transmembrane helix</keyword>
<dbReference type="AlphaFoldDB" id="A0A2P2PZW8"/>